<evidence type="ECO:0000313" key="1">
    <source>
        <dbReference type="EMBL" id="GGG14069.1"/>
    </source>
</evidence>
<sequence>MKPGWAGLILSLFDNYINSLPTVISDLYPIIDNEDRWAEAHEQFNKIRKFGLNNKSFQPENYLQLAEKVAKVTYNASGSTAPFDSNSCWFIPSLAFQLAEHFGDKRLEEEVDVTVYLFSRNKKFKDNIKAARDFLLYKRIDEIFWYDWDPIAISNLAPRDEYQAYVPEVYNLRKSGADRGEIAQHLLRLEQDKMGMDGDLERCLEIADKILQA</sequence>
<reference evidence="2" key="1">
    <citation type="journal article" date="2019" name="Int. J. Syst. Evol. Microbiol.">
        <title>The Global Catalogue of Microorganisms (GCM) 10K type strain sequencing project: providing services to taxonomists for standard genome sequencing and annotation.</title>
        <authorList>
            <consortium name="The Broad Institute Genomics Platform"/>
            <consortium name="The Broad Institute Genome Sequencing Center for Infectious Disease"/>
            <person name="Wu L."/>
            <person name="Ma J."/>
        </authorList>
    </citation>
    <scope>NUCLEOTIDE SEQUENCE [LARGE SCALE GENOMIC DNA]</scope>
    <source>
        <strain evidence="2">CGMCC 1.12749</strain>
    </source>
</reference>
<protein>
    <submittedName>
        <fullName evidence="1">Uncharacterized protein</fullName>
    </submittedName>
</protein>
<organism evidence="1 2">
    <name type="scientific">Pontibacter amylolyticus</name>
    <dbReference type="NCBI Taxonomy" id="1424080"/>
    <lineage>
        <taxon>Bacteria</taxon>
        <taxon>Pseudomonadati</taxon>
        <taxon>Bacteroidota</taxon>
        <taxon>Cytophagia</taxon>
        <taxon>Cytophagales</taxon>
        <taxon>Hymenobacteraceae</taxon>
        <taxon>Pontibacter</taxon>
    </lineage>
</organism>
<evidence type="ECO:0000313" key="2">
    <source>
        <dbReference type="Proteomes" id="UP000634043"/>
    </source>
</evidence>
<dbReference type="RefSeq" id="WP_188501219.1">
    <property type="nucleotide sequence ID" value="NZ_BMFP01000003.1"/>
</dbReference>
<accession>A0ABQ1W506</accession>
<dbReference type="EMBL" id="BMFP01000003">
    <property type="protein sequence ID" value="GGG14069.1"/>
    <property type="molecule type" value="Genomic_DNA"/>
</dbReference>
<proteinExistence type="predicted"/>
<comment type="caution">
    <text evidence="1">The sequence shown here is derived from an EMBL/GenBank/DDBJ whole genome shotgun (WGS) entry which is preliminary data.</text>
</comment>
<keyword evidence="2" id="KW-1185">Reference proteome</keyword>
<gene>
    <name evidence="1" type="ORF">GCM10011323_18120</name>
</gene>
<name>A0ABQ1W506_9BACT</name>
<dbReference type="Proteomes" id="UP000634043">
    <property type="component" value="Unassembled WGS sequence"/>
</dbReference>